<proteinExistence type="predicted"/>
<comment type="caution">
    <text evidence="1">The sequence shown here is derived from an EMBL/GenBank/DDBJ whole genome shotgun (WGS) entry which is preliminary data.</text>
</comment>
<name>A0ABR2LRF8_9ASPA</name>
<dbReference type="EMBL" id="JBBWWR010000016">
    <property type="protein sequence ID" value="KAK8947734.1"/>
    <property type="molecule type" value="Genomic_DNA"/>
</dbReference>
<protein>
    <submittedName>
        <fullName evidence="1">Uncharacterized protein</fullName>
    </submittedName>
</protein>
<evidence type="ECO:0000313" key="2">
    <source>
        <dbReference type="Proteomes" id="UP001412067"/>
    </source>
</evidence>
<organism evidence="1 2">
    <name type="scientific">Platanthera guangdongensis</name>
    <dbReference type="NCBI Taxonomy" id="2320717"/>
    <lineage>
        <taxon>Eukaryota</taxon>
        <taxon>Viridiplantae</taxon>
        <taxon>Streptophyta</taxon>
        <taxon>Embryophyta</taxon>
        <taxon>Tracheophyta</taxon>
        <taxon>Spermatophyta</taxon>
        <taxon>Magnoliopsida</taxon>
        <taxon>Liliopsida</taxon>
        <taxon>Asparagales</taxon>
        <taxon>Orchidaceae</taxon>
        <taxon>Orchidoideae</taxon>
        <taxon>Orchideae</taxon>
        <taxon>Orchidinae</taxon>
        <taxon>Platanthera</taxon>
    </lineage>
</organism>
<gene>
    <name evidence="1" type="ORF">KSP40_PGU006695</name>
</gene>
<sequence>MAGVGRDEGGYIAFDRVEITSFGAGFLIAPVVRRSLSFSSPLSLGMSVVYSRKVVIRHISGIFEIYRFRSSRNHEFWGGISNCSRREEKPIIFFTIYRFRSSRNHEFWGGISNCSRREEKPIIFFTHFSCLMFTAKSFWLAISFWLAGCNTSILLDREGSEKNAS</sequence>
<dbReference type="Proteomes" id="UP001412067">
    <property type="component" value="Unassembled WGS sequence"/>
</dbReference>
<evidence type="ECO:0000313" key="1">
    <source>
        <dbReference type="EMBL" id="KAK8947734.1"/>
    </source>
</evidence>
<accession>A0ABR2LRF8</accession>
<keyword evidence="2" id="KW-1185">Reference proteome</keyword>
<reference evidence="1 2" key="1">
    <citation type="journal article" date="2022" name="Nat. Plants">
        <title>Genomes of leafy and leafless Platanthera orchids illuminate the evolution of mycoheterotrophy.</title>
        <authorList>
            <person name="Li M.H."/>
            <person name="Liu K.W."/>
            <person name="Li Z."/>
            <person name="Lu H.C."/>
            <person name="Ye Q.L."/>
            <person name="Zhang D."/>
            <person name="Wang J.Y."/>
            <person name="Li Y.F."/>
            <person name="Zhong Z.M."/>
            <person name="Liu X."/>
            <person name="Yu X."/>
            <person name="Liu D.K."/>
            <person name="Tu X.D."/>
            <person name="Liu B."/>
            <person name="Hao Y."/>
            <person name="Liao X.Y."/>
            <person name="Jiang Y.T."/>
            <person name="Sun W.H."/>
            <person name="Chen J."/>
            <person name="Chen Y.Q."/>
            <person name="Ai Y."/>
            <person name="Zhai J.W."/>
            <person name="Wu S.S."/>
            <person name="Zhou Z."/>
            <person name="Hsiao Y.Y."/>
            <person name="Wu W.L."/>
            <person name="Chen Y.Y."/>
            <person name="Lin Y.F."/>
            <person name="Hsu J.L."/>
            <person name="Li C.Y."/>
            <person name="Wang Z.W."/>
            <person name="Zhao X."/>
            <person name="Zhong W.Y."/>
            <person name="Ma X.K."/>
            <person name="Ma L."/>
            <person name="Huang J."/>
            <person name="Chen G.Z."/>
            <person name="Huang M.Z."/>
            <person name="Huang L."/>
            <person name="Peng D.H."/>
            <person name="Luo Y.B."/>
            <person name="Zou S.Q."/>
            <person name="Chen S.P."/>
            <person name="Lan S."/>
            <person name="Tsai W.C."/>
            <person name="Van de Peer Y."/>
            <person name="Liu Z.J."/>
        </authorList>
    </citation>
    <scope>NUCLEOTIDE SEQUENCE [LARGE SCALE GENOMIC DNA]</scope>
    <source>
        <strain evidence="1">Lor288</strain>
    </source>
</reference>